<dbReference type="PANTHER" id="PTHR31805:SF16">
    <property type="entry name" value="FORMIN-LIKE PROTEIN (DUF1421)"/>
    <property type="match status" value="1"/>
</dbReference>
<proteinExistence type="predicted"/>
<reference evidence="3 4" key="1">
    <citation type="journal article" date="2016" name="Sci. Rep.">
        <title>The Dendrobium catenatum Lindl. genome sequence provides insights into polysaccharide synthase, floral development and adaptive evolution.</title>
        <authorList>
            <person name="Zhang G.Q."/>
            <person name="Xu Q."/>
            <person name="Bian C."/>
            <person name="Tsai W.C."/>
            <person name="Yeh C.M."/>
            <person name="Liu K.W."/>
            <person name="Yoshida K."/>
            <person name="Zhang L.S."/>
            <person name="Chang S.B."/>
            <person name="Chen F."/>
            <person name="Shi Y."/>
            <person name="Su Y.Y."/>
            <person name="Zhang Y.Q."/>
            <person name="Chen L.J."/>
            <person name="Yin Y."/>
            <person name="Lin M."/>
            <person name="Huang H."/>
            <person name="Deng H."/>
            <person name="Wang Z.W."/>
            <person name="Zhu S.L."/>
            <person name="Zhao X."/>
            <person name="Deng C."/>
            <person name="Niu S.C."/>
            <person name="Huang J."/>
            <person name="Wang M."/>
            <person name="Liu G.H."/>
            <person name="Yang H.J."/>
            <person name="Xiao X.J."/>
            <person name="Hsiao Y.Y."/>
            <person name="Wu W.L."/>
            <person name="Chen Y.Y."/>
            <person name="Mitsuda N."/>
            <person name="Ohme-Takagi M."/>
            <person name="Luo Y.B."/>
            <person name="Van de Peer Y."/>
            <person name="Liu Z.J."/>
        </authorList>
    </citation>
    <scope>NUCLEOTIDE SEQUENCE [LARGE SCALE GENOMIC DNA]</scope>
    <source>
        <tissue evidence="3">The whole plant</tissue>
    </source>
</reference>
<dbReference type="AlphaFoldDB" id="A0A2I0VYU8"/>
<feature type="region of interest" description="Disordered" evidence="1">
    <location>
        <begin position="32"/>
        <end position="66"/>
    </location>
</feature>
<feature type="compositionally biased region" description="Basic and acidic residues" evidence="1">
    <location>
        <begin position="47"/>
        <end position="57"/>
    </location>
</feature>
<feature type="region of interest" description="Disordered" evidence="1">
    <location>
        <begin position="290"/>
        <end position="398"/>
    </location>
</feature>
<dbReference type="InterPro" id="IPR010820">
    <property type="entry name" value="DUF1421"/>
</dbReference>
<evidence type="ECO:0000256" key="1">
    <source>
        <dbReference type="SAM" id="MobiDB-lite"/>
    </source>
</evidence>
<feature type="compositionally biased region" description="Pro residues" evidence="1">
    <location>
        <begin position="329"/>
        <end position="339"/>
    </location>
</feature>
<evidence type="ECO:0000313" key="4">
    <source>
        <dbReference type="Proteomes" id="UP000233837"/>
    </source>
</evidence>
<dbReference type="Pfam" id="PF07223">
    <property type="entry name" value="DUF1421"/>
    <property type="match status" value="1"/>
</dbReference>
<organism evidence="3 4">
    <name type="scientific">Dendrobium catenatum</name>
    <dbReference type="NCBI Taxonomy" id="906689"/>
    <lineage>
        <taxon>Eukaryota</taxon>
        <taxon>Viridiplantae</taxon>
        <taxon>Streptophyta</taxon>
        <taxon>Embryophyta</taxon>
        <taxon>Tracheophyta</taxon>
        <taxon>Spermatophyta</taxon>
        <taxon>Magnoliopsida</taxon>
        <taxon>Liliopsida</taxon>
        <taxon>Asparagales</taxon>
        <taxon>Orchidaceae</taxon>
        <taxon>Epidendroideae</taxon>
        <taxon>Malaxideae</taxon>
        <taxon>Dendrobiinae</taxon>
        <taxon>Dendrobium</taxon>
    </lineage>
</organism>
<gene>
    <name evidence="3" type="ORF">MA16_Dca020827</name>
</gene>
<evidence type="ECO:0000259" key="2">
    <source>
        <dbReference type="Pfam" id="PF07223"/>
    </source>
</evidence>
<accession>A0A2I0VYU8</accession>
<dbReference type="Proteomes" id="UP000233837">
    <property type="component" value="Unassembled WGS sequence"/>
</dbReference>
<dbReference type="PANTHER" id="PTHR31805">
    <property type="entry name" value="RECEPTOR-LIKE KINASE, PUTATIVE (DUF1421)-RELATED"/>
    <property type="match status" value="1"/>
</dbReference>
<keyword evidence="4" id="KW-1185">Reference proteome</keyword>
<dbReference type="OrthoDB" id="549883at2759"/>
<feature type="domain" description="DUF1421" evidence="2">
    <location>
        <begin position="448"/>
        <end position="491"/>
    </location>
</feature>
<sequence length="502" mass="56394">MASGGSSRRPMSSESRSFDFVSDELLFSYDDYTQQQDQTANANRSEVSAKDLHEHKVGRPTNVYGQQEEFPREDVISAVEICMKKHADNFMRNLEEINGRLTQLELFCYKLERSVGEFRTDMIHGQSEADMKLNSLEKHVHEVQRSVQIIRDKQELADAQKELTKFHLSQKETGNLSLSQRTNKDITAGTSDTKPQNDNKDVANLQLTLALPNQISSTHPIKAADQNLPHKELPLQQPAPPQDRHILNQTSVYYTQHHEPPPPPLSVPQAQHIQHLQSELYVPQRAQMQNLSHRAPPPQQPTFSQYQQQWSQPAPPQQPSSPSQVLKPQTPPTYPPYTPYQPAITESFQSSSMPPPAPYSSFPQSVGYGVTGSSISHPPPPHNMQRHPPLPPPHAKSSHIGANPYPPQSNMQGYNPVFAIDGDRASHQQSYHTNLSTPASQMMRNHPYGEIIENAIIMGYSRDQVVNVVDLMAETGKPLDFNALLDELNMHANGGPPRAWSR</sequence>
<name>A0A2I0VYU8_9ASPA</name>
<feature type="region of interest" description="Disordered" evidence="1">
    <location>
        <begin position="174"/>
        <end position="199"/>
    </location>
</feature>
<protein>
    <recommendedName>
        <fullName evidence="2">DUF1421 domain-containing protein</fullName>
    </recommendedName>
</protein>
<feature type="compositionally biased region" description="Pro residues" evidence="1">
    <location>
        <begin position="377"/>
        <end position="394"/>
    </location>
</feature>
<reference evidence="3 4" key="2">
    <citation type="journal article" date="2017" name="Nature">
        <title>The Apostasia genome and the evolution of orchids.</title>
        <authorList>
            <person name="Zhang G.Q."/>
            <person name="Liu K.W."/>
            <person name="Li Z."/>
            <person name="Lohaus R."/>
            <person name="Hsiao Y.Y."/>
            <person name="Niu S.C."/>
            <person name="Wang J.Y."/>
            <person name="Lin Y.C."/>
            <person name="Xu Q."/>
            <person name="Chen L.J."/>
            <person name="Yoshida K."/>
            <person name="Fujiwara S."/>
            <person name="Wang Z.W."/>
            <person name="Zhang Y.Q."/>
            <person name="Mitsuda N."/>
            <person name="Wang M."/>
            <person name="Liu G.H."/>
            <person name="Pecoraro L."/>
            <person name="Huang H.X."/>
            <person name="Xiao X.J."/>
            <person name="Lin M."/>
            <person name="Wu X.Y."/>
            <person name="Wu W.L."/>
            <person name="Chen Y.Y."/>
            <person name="Chang S.B."/>
            <person name="Sakamoto S."/>
            <person name="Ohme-Takagi M."/>
            <person name="Yagi M."/>
            <person name="Zeng S.J."/>
            <person name="Shen C.Y."/>
            <person name="Yeh C.M."/>
            <person name="Luo Y.B."/>
            <person name="Tsai W.C."/>
            <person name="Van de Peer Y."/>
            <person name="Liu Z.J."/>
        </authorList>
    </citation>
    <scope>NUCLEOTIDE SEQUENCE [LARGE SCALE GENOMIC DNA]</scope>
    <source>
        <tissue evidence="3">The whole plant</tissue>
    </source>
</reference>
<evidence type="ECO:0000313" key="3">
    <source>
        <dbReference type="EMBL" id="PKU68559.1"/>
    </source>
</evidence>
<dbReference type="EMBL" id="KZ503081">
    <property type="protein sequence ID" value="PKU68559.1"/>
    <property type="molecule type" value="Genomic_DNA"/>
</dbReference>
<feature type="compositionally biased region" description="Low complexity" evidence="1">
    <location>
        <begin position="301"/>
        <end position="312"/>
    </location>
</feature>